<organism evidence="4 5">
    <name type="scientific">Chitinophaga niastensis</name>
    <dbReference type="NCBI Taxonomy" id="536980"/>
    <lineage>
        <taxon>Bacteria</taxon>
        <taxon>Pseudomonadati</taxon>
        <taxon>Bacteroidota</taxon>
        <taxon>Chitinophagia</taxon>
        <taxon>Chitinophagales</taxon>
        <taxon>Chitinophagaceae</taxon>
        <taxon>Chitinophaga</taxon>
    </lineage>
</organism>
<dbReference type="InterPro" id="IPR050570">
    <property type="entry name" value="Cell_wall_metabolism_enzyme"/>
</dbReference>
<accession>A0A2P8HVT7</accession>
<comment type="caution">
    <text evidence="4">The sequence shown here is derived from an EMBL/GenBank/DDBJ whole genome shotgun (WGS) entry which is preliminary data.</text>
</comment>
<evidence type="ECO:0000256" key="2">
    <source>
        <dbReference type="SAM" id="SignalP"/>
    </source>
</evidence>
<evidence type="ECO:0000256" key="1">
    <source>
        <dbReference type="SAM" id="MobiDB-lite"/>
    </source>
</evidence>
<dbReference type="InterPro" id="IPR016047">
    <property type="entry name" value="M23ase_b-sheet_dom"/>
</dbReference>
<dbReference type="PANTHER" id="PTHR21666:SF285">
    <property type="entry name" value="M23 FAMILY METALLOPEPTIDASE"/>
    <property type="match status" value="1"/>
</dbReference>
<evidence type="ECO:0000313" key="4">
    <source>
        <dbReference type="EMBL" id="PSL50351.1"/>
    </source>
</evidence>
<feature type="signal peptide" evidence="2">
    <location>
        <begin position="1"/>
        <end position="18"/>
    </location>
</feature>
<dbReference type="AlphaFoldDB" id="A0A2P8HVT7"/>
<name>A0A2P8HVT7_CHINA</name>
<dbReference type="OrthoDB" id="9809488at2"/>
<dbReference type="PANTHER" id="PTHR21666">
    <property type="entry name" value="PEPTIDASE-RELATED"/>
    <property type="match status" value="1"/>
</dbReference>
<dbReference type="CDD" id="cd12797">
    <property type="entry name" value="M23_peptidase"/>
    <property type="match status" value="1"/>
</dbReference>
<feature type="compositionally biased region" description="Basic and acidic residues" evidence="1">
    <location>
        <begin position="358"/>
        <end position="368"/>
    </location>
</feature>
<feature type="chain" id="PRO_5015169240" evidence="2">
    <location>
        <begin position="19"/>
        <end position="376"/>
    </location>
</feature>
<dbReference type="Gene3D" id="2.70.70.10">
    <property type="entry name" value="Glucose Permease (Domain IIA)"/>
    <property type="match status" value="1"/>
</dbReference>
<sequence length="376" mass="40733">MRIFLFCILLLSCFAGQAQTAAAPAIVMRVEHAPAPGIINGKHTLFYEIFLTNFSALPLQLMQLEILTAEDTVSINFISGDEIARRLYMPGTKPGAVGNPVLPPGRVAVLYIEATISGNKMPGGIIHRLMFKDANDSTSPECRVYGAATRLENKPVLVLGAPLVGGPWTAIYDPSWERGHRRMIFTREGVARIPGRYAIDFVKLDNHANFTAGNPDPVKNWFGYGADVLAVADGVISSVNNSFPESAMVSGLPAYAAEQATGNYISLKISADAYVFYEHLQPGSISVKPGQRVKKGDVIGRLGFTGQSTGPHLHLHVANANAPLRAEGLPFVFEKFKVSGAYPNLENFGKESWQPLDGGEKEVRKEHPASNSVIVF</sequence>
<dbReference type="Pfam" id="PF01551">
    <property type="entry name" value="Peptidase_M23"/>
    <property type="match status" value="1"/>
</dbReference>
<evidence type="ECO:0000313" key="5">
    <source>
        <dbReference type="Proteomes" id="UP000240971"/>
    </source>
</evidence>
<dbReference type="InterPro" id="IPR011055">
    <property type="entry name" value="Dup_hybrid_motif"/>
</dbReference>
<dbReference type="EMBL" id="PYAW01000001">
    <property type="protein sequence ID" value="PSL50351.1"/>
    <property type="molecule type" value="Genomic_DNA"/>
</dbReference>
<dbReference type="SUPFAM" id="SSF51261">
    <property type="entry name" value="Duplicated hybrid motif"/>
    <property type="match status" value="1"/>
</dbReference>
<dbReference type="GO" id="GO:0004222">
    <property type="term" value="F:metalloendopeptidase activity"/>
    <property type="evidence" value="ECO:0007669"/>
    <property type="project" value="TreeGrafter"/>
</dbReference>
<dbReference type="Proteomes" id="UP000240971">
    <property type="component" value="Unassembled WGS sequence"/>
</dbReference>
<reference evidence="4 5" key="1">
    <citation type="submission" date="2018-03" db="EMBL/GenBank/DDBJ databases">
        <title>Genomic Encyclopedia of Archaeal and Bacterial Type Strains, Phase II (KMG-II): from individual species to whole genera.</title>
        <authorList>
            <person name="Goeker M."/>
        </authorList>
    </citation>
    <scope>NUCLEOTIDE SEQUENCE [LARGE SCALE GENOMIC DNA]</scope>
    <source>
        <strain evidence="4 5">DSM 24859</strain>
    </source>
</reference>
<gene>
    <name evidence="4" type="ORF">CLV51_1011696</name>
</gene>
<keyword evidence="5" id="KW-1185">Reference proteome</keyword>
<protein>
    <submittedName>
        <fullName evidence="4">Peptidase M23-like protein</fullName>
    </submittedName>
</protein>
<evidence type="ECO:0000259" key="3">
    <source>
        <dbReference type="Pfam" id="PF01551"/>
    </source>
</evidence>
<proteinExistence type="predicted"/>
<feature type="region of interest" description="Disordered" evidence="1">
    <location>
        <begin position="356"/>
        <end position="376"/>
    </location>
</feature>
<keyword evidence="2" id="KW-0732">Signal</keyword>
<dbReference type="RefSeq" id="WP_106527502.1">
    <property type="nucleotide sequence ID" value="NZ_PYAW01000001.1"/>
</dbReference>
<feature type="domain" description="M23ase beta-sheet core" evidence="3">
    <location>
        <begin position="224"/>
        <end position="323"/>
    </location>
</feature>